<evidence type="ECO:0000256" key="5">
    <source>
        <dbReference type="ARBA" id="ARBA00023004"/>
    </source>
</evidence>
<dbReference type="PANTHER" id="PTHR24296">
    <property type="entry name" value="CYTOCHROME P450"/>
    <property type="match status" value="1"/>
</dbReference>
<dbReference type="SUPFAM" id="SSF48264">
    <property type="entry name" value="Cytochrome P450"/>
    <property type="match status" value="1"/>
</dbReference>
<dbReference type="GO" id="GO:0006629">
    <property type="term" value="P:lipid metabolic process"/>
    <property type="evidence" value="ECO:0007669"/>
    <property type="project" value="UniProtKB-ARBA"/>
</dbReference>
<dbReference type="InterPro" id="IPR017972">
    <property type="entry name" value="Cyt_P450_CS"/>
</dbReference>
<protein>
    <recommendedName>
        <fullName evidence="10">Cytochrome P450</fullName>
    </recommendedName>
</protein>
<dbReference type="PROSITE" id="PS00086">
    <property type="entry name" value="CYTOCHROME_P450"/>
    <property type="match status" value="1"/>
</dbReference>
<dbReference type="GO" id="GO:0016705">
    <property type="term" value="F:oxidoreductase activity, acting on paired donors, with incorporation or reduction of molecular oxygen"/>
    <property type="evidence" value="ECO:0007669"/>
    <property type="project" value="InterPro"/>
</dbReference>
<dbReference type="GO" id="GO:0020037">
    <property type="term" value="F:heme binding"/>
    <property type="evidence" value="ECO:0007669"/>
    <property type="project" value="InterPro"/>
</dbReference>
<name>A0A7N0TP31_KALFE</name>
<dbReference type="InterPro" id="IPR001128">
    <property type="entry name" value="Cyt_P450"/>
</dbReference>
<dbReference type="Pfam" id="PF00067">
    <property type="entry name" value="p450"/>
    <property type="match status" value="1"/>
</dbReference>
<dbReference type="PRINTS" id="PR00385">
    <property type="entry name" value="P450"/>
</dbReference>
<dbReference type="GO" id="GO:0004497">
    <property type="term" value="F:monooxygenase activity"/>
    <property type="evidence" value="ECO:0007669"/>
    <property type="project" value="UniProtKB-KW"/>
</dbReference>
<keyword evidence="5 6" id="KW-0408">Iron</keyword>
<dbReference type="Proteomes" id="UP000594263">
    <property type="component" value="Unplaced"/>
</dbReference>
<dbReference type="Gramene" id="Kaladp0040s0377.1.v1.1">
    <property type="protein sequence ID" value="Kaladp0040s0377.1.v1.1"/>
    <property type="gene ID" value="Kaladp0040s0377.v1.1"/>
</dbReference>
<dbReference type="OMA" id="ANCCHDK"/>
<evidence type="ECO:0000256" key="6">
    <source>
        <dbReference type="PIRSR" id="PIRSR602401-1"/>
    </source>
</evidence>
<keyword evidence="6 7" id="KW-0349">Heme</keyword>
<feature type="binding site" description="axial binding residue" evidence="6">
    <location>
        <position position="456"/>
    </location>
    <ligand>
        <name>heme</name>
        <dbReference type="ChEBI" id="CHEBI:30413"/>
    </ligand>
    <ligandPart>
        <name>Fe</name>
        <dbReference type="ChEBI" id="CHEBI:18248"/>
    </ligandPart>
</feature>
<reference evidence="8" key="1">
    <citation type="submission" date="2021-01" db="UniProtKB">
        <authorList>
            <consortium name="EnsemblPlants"/>
        </authorList>
    </citation>
    <scope>IDENTIFICATION</scope>
</reference>
<dbReference type="AlphaFoldDB" id="A0A7N0TP31"/>
<dbReference type="InterPro" id="IPR036396">
    <property type="entry name" value="Cyt_P450_sf"/>
</dbReference>
<dbReference type="CDD" id="cd11064">
    <property type="entry name" value="CYP86A"/>
    <property type="match status" value="1"/>
</dbReference>
<evidence type="ECO:0000256" key="4">
    <source>
        <dbReference type="ARBA" id="ARBA00023002"/>
    </source>
</evidence>
<keyword evidence="3 6" id="KW-0479">Metal-binding</keyword>
<keyword evidence="9" id="KW-1185">Reference proteome</keyword>
<comment type="similarity">
    <text evidence="2 7">Belongs to the cytochrome P450 family.</text>
</comment>
<evidence type="ECO:0000256" key="1">
    <source>
        <dbReference type="ARBA" id="ARBA00001971"/>
    </source>
</evidence>
<dbReference type="GO" id="GO:0005506">
    <property type="term" value="F:iron ion binding"/>
    <property type="evidence" value="ECO:0007669"/>
    <property type="project" value="InterPro"/>
</dbReference>
<dbReference type="InterPro" id="IPR002401">
    <property type="entry name" value="Cyt_P450_E_grp-I"/>
</dbReference>
<evidence type="ECO:0000256" key="2">
    <source>
        <dbReference type="ARBA" id="ARBA00010617"/>
    </source>
</evidence>
<accession>A0A7N0TP31</accession>
<comment type="cofactor">
    <cofactor evidence="1 6">
        <name>heme</name>
        <dbReference type="ChEBI" id="CHEBI:30413"/>
    </cofactor>
</comment>
<keyword evidence="7" id="KW-0503">Monooxygenase</keyword>
<dbReference type="PRINTS" id="PR00463">
    <property type="entry name" value="EP450I"/>
</dbReference>
<evidence type="ECO:0000313" key="8">
    <source>
        <dbReference type="EnsemblPlants" id="Kaladp0040s0377.1.v1.1"/>
    </source>
</evidence>
<evidence type="ECO:0000313" key="9">
    <source>
        <dbReference type="Proteomes" id="UP000594263"/>
    </source>
</evidence>
<keyword evidence="4 7" id="KW-0560">Oxidoreductase</keyword>
<proteinExistence type="inferred from homology"/>
<sequence length="521" mass="59620">MAFVGILAALAFFLFICYLLMSARHRARPKTWPLLGVLPNVVLNAYQIHNFVHHLLRKNGYTSHLKVPMFPELSHLLTSDPDNVHHILAQNSSNYIRGQGFRNIFDVLGDGVIAADGESWKLQRRLLHSLFKQPEFLKMEEKKVRAKVESGVCKLLDRAARSGSEIDLQDVLHRFTFDIACWIALGCDASSLSFEARHSQLLKAMDDIEETTLRRYFKPRVFWKLQRWMQMGVEKRGWRINKLFEFIDQQISLRRREPPETEGGEAEVIVKHSNITSRILSEEDQTELAAKFSNKNQLDKFIKDLVFSILTAGSDTSSSALAWFFWLVETNPSVKSNIIQEMRQAEHESHHVDHVWKFPNSHKLNYLHAALCETLRLYPAAPFNHRSSVKPDTLPSGHRIDGGTPVVIPMYTMGRMQEIWGEDCREFKPERWINDGSVVHYPSNKFCSFGGGARICPGRDLAFMNMKIIAAAVVCNYDLHVVDGSRIKPASAMVLRMKHGLKVRVTKKNIICRTSNHSSDE</sequence>
<evidence type="ECO:0000256" key="3">
    <source>
        <dbReference type="ARBA" id="ARBA00022723"/>
    </source>
</evidence>
<dbReference type="Gene3D" id="1.10.630.10">
    <property type="entry name" value="Cytochrome P450"/>
    <property type="match status" value="1"/>
</dbReference>
<evidence type="ECO:0008006" key="10">
    <source>
        <dbReference type="Google" id="ProtNLM"/>
    </source>
</evidence>
<evidence type="ECO:0000256" key="7">
    <source>
        <dbReference type="RuleBase" id="RU000461"/>
    </source>
</evidence>
<organism evidence="8 9">
    <name type="scientific">Kalanchoe fedtschenkoi</name>
    <name type="common">Lavender scallops</name>
    <name type="synonym">South American air plant</name>
    <dbReference type="NCBI Taxonomy" id="63787"/>
    <lineage>
        <taxon>Eukaryota</taxon>
        <taxon>Viridiplantae</taxon>
        <taxon>Streptophyta</taxon>
        <taxon>Embryophyta</taxon>
        <taxon>Tracheophyta</taxon>
        <taxon>Spermatophyta</taxon>
        <taxon>Magnoliopsida</taxon>
        <taxon>eudicotyledons</taxon>
        <taxon>Gunneridae</taxon>
        <taxon>Pentapetalae</taxon>
        <taxon>Saxifragales</taxon>
        <taxon>Crassulaceae</taxon>
        <taxon>Kalanchoe</taxon>
    </lineage>
</organism>
<dbReference type="EnsemblPlants" id="Kaladp0040s0377.1.v1.1">
    <property type="protein sequence ID" value="Kaladp0040s0377.1.v1.1"/>
    <property type="gene ID" value="Kaladp0040s0377.v1.1"/>
</dbReference>